<evidence type="ECO:0000313" key="2">
    <source>
        <dbReference type="EMBL" id="EST49508.1"/>
    </source>
</evidence>
<evidence type="ECO:0000313" key="3">
    <source>
        <dbReference type="EMBL" id="KAH0577308.1"/>
    </source>
</evidence>
<evidence type="ECO:0000256" key="1">
    <source>
        <dbReference type="SAM" id="MobiDB-lite"/>
    </source>
</evidence>
<organism evidence="2">
    <name type="scientific">Spironucleus salmonicida</name>
    <dbReference type="NCBI Taxonomy" id="348837"/>
    <lineage>
        <taxon>Eukaryota</taxon>
        <taxon>Metamonada</taxon>
        <taxon>Diplomonadida</taxon>
        <taxon>Hexamitidae</taxon>
        <taxon>Hexamitinae</taxon>
        <taxon>Spironucleus</taxon>
    </lineage>
</organism>
<proteinExistence type="predicted"/>
<sequence length="89" mass="9966">MGIAVSKTIQNADNYLVTADNIQRQLGNPIRVNQGNPLPPIQKRPLSDIPFKPKDPTLGLDLYYSYSKSQRLYRTSASNLSSIIEGFKE</sequence>
<dbReference type="Proteomes" id="UP000018208">
    <property type="component" value="Unassembled WGS sequence"/>
</dbReference>
<dbReference type="EMBL" id="AUWU02000001">
    <property type="protein sequence ID" value="KAH0577308.1"/>
    <property type="molecule type" value="Genomic_DNA"/>
</dbReference>
<dbReference type="VEuPathDB" id="GiardiaDB:SS50377_20659"/>
<feature type="region of interest" description="Disordered" evidence="1">
    <location>
        <begin position="29"/>
        <end position="50"/>
    </location>
</feature>
<gene>
    <name evidence="2" type="ORF">SS50377_10106</name>
    <name evidence="3" type="ORF">SS50377_20659</name>
</gene>
<evidence type="ECO:0000313" key="4">
    <source>
        <dbReference type="Proteomes" id="UP000018208"/>
    </source>
</evidence>
<accession>V6LZ06</accession>
<keyword evidence="4" id="KW-1185">Reference proteome</keyword>
<reference evidence="3" key="2">
    <citation type="submission" date="2020-12" db="EMBL/GenBank/DDBJ databases">
        <title>New Spironucleus salmonicida genome in near-complete chromosomes.</title>
        <authorList>
            <person name="Xu F."/>
            <person name="Kurt Z."/>
            <person name="Jimenez-Gonzalez A."/>
            <person name="Astvaldsson A."/>
            <person name="Andersson J.O."/>
            <person name="Svard S.G."/>
        </authorList>
    </citation>
    <scope>NUCLEOTIDE SEQUENCE</scope>
    <source>
        <strain evidence="3">ATCC 50377</strain>
    </source>
</reference>
<protein>
    <submittedName>
        <fullName evidence="2">Uncharacterized protein</fullName>
    </submittedName>
</protein>
<dbReference type="EMBL" id="KI545949">
    <property type="protein sequence ID" value="EST49508.1"/>
    <property type="molecule type" value="Genomic_DNA"/>
</dbReference>
<reference evidence="2 3" key="1">
    <citation type="journal article" date="2014" name="PLoS Genet.">
        <title>The Genome of Spironucleus salmonicida Highlights a Fish Pathogen Adapted to Fluctuating Environments.</title>
        <authorList>
            <person name="Xu F."/>
            <person name="Jerlstrom-Hultqvist J."/>
            <person name="Einarsson E."/>
            <person name="Astvaldsson A."/>
            <person name="Svard S.G."/>
            <person name="Andersson J.O."/>
        </authorList>
    </citation>
    <scope>NUCLEOTIDE SEQUENCE</scope>
    <source>
        <strain evidence="3">ATCC 50377</strain>
    </source>
</reference>
<name>V6LZ06_9EUKA</name>
<dbReference type="AlphaFoldDB" id="V6LZ06"/>